<keyword evidence="7" id="KW-0378">Hydrolase</keyword>
<dbReference type="InterPro" id="IPR017756">
    <property type="entry name" value="TM_Gly-Cys-Arg_CS"/>
</dbReference>
<dbReference type="SUPFAM" id="SSF52025">
    <property type="entry name" value="PA domain"/>
    <property type="match status" value="1"/>
</dbReference>
<feature type="domain" description="PA" evidence="12">
    <location>
        <begin position="552"/>
        <end position="638"/>
    </location>
</feature>
<dbReference type="GO" id="GO:0004222">
    <property type="term" value="F:metalloendopeptidase activity"/>
    <property type="evidence" value="ECO:0007669"/>
    <property type="project" value="InterPro"/>
</dbReference>
<organism evidence="13 14">
    <name type="scientific">Archangium gephyra</name>
    <dbReference type="NCBI Taxonomy" id="48"/>
    <lineage>
        <taxon>Bacteria</taxon>
        <taxon>Pseudomonadati</taxon>
        <taxon>Myxococcota</taxon>
        <taxon>Myxococcia</taxon>
        <taxon>Myxococcales</taxon>
        <taxon>Cystobacterineae</taxon>
        <taxon>Archangiaceae</taxon>
        <taxon>Archangium</taxon>
    </lineage>
</organism>
<dbReference type="InterPro" id="IPR003137">
    <property type="entry name" value="PA_domain"/>
</dbReference>
<gene>
    <name evidence="13" type="ORF">DI536_33580</name>
</gene>
<protein>
    <recommendedName>
        <fullName evidence="12">PA domain-containing protein</fullName>
    </recommendedName>
</protein>
<reference evidence="13 14" key="1">
    <citation type="submission" date="2017-08" db="EMBL/GenBank/DDBJ databases">
        <title>Infants hospitalized years apart are colonized by the same room-sourced microbial strains.</title>
        <authorList>
            <person name="Brooks B."/>
            <person name="Olm M.R."/>
            <person name="Firek B.A."/>
            <person name="Baker R."/>
            <person name="Thomas B.C."/>
            <person name="Morowitz M.J."/>
            <person name="Banfield J.F."/>
        </authorList>
    </citation>
    <scope>NUCLEOTIDE SEQUENCE [LARGE SCALE GENOMIC DNA]</scope>
    <source>
        <strain evidence="13">S2_003_000_R2_14</strain>
    </source>
</reference>
<keyword evidence="5" id="KW-0645">Protease</keyword>
<dbReference type="GO" id="GO:0006508">
    <property type="term" value="P:proteolysis"/>
    <property type="evidence" value="ECO:0007669"/>
    <property type="project" value="UniProtKB-KW"/>
</dbReference>
<dbReference type="PANTHER" id="PTHR33478:SF1">
    <property type="entry name" value="EXTRACELLULAR METALLOPROTEINASE MEP"/>
    <property type="match status" value="1"/>
</dbReference>
<keyword evidence="9" id="KW-0482">Metalloprotease</keyword>
<keyword evidence="4" id="KW-0964">Secreted</keyword>
<name>A0A2W5SSW4_9BACT</name>
<dbReference type="EMBL" id="QFQP01000052">
    <property type="protein sequence ID" value="PZR04777.1"/>
    <property type="molecule type" value="Genomic_DNA"/>
</dbReference>
<keyword evidence="10" id="KW-0865">Zymogen</keyword>
<evidence type="ECO:0000259" key="12">
    <source>
        <dbReference type="Pfam" id="PF02225"/>
    </source>
</evidence>
<keyword evidence="6" id="KW-0479">Metal-binding</keyword>
<evidence type="ECO:0000256" key="6">
    <source>
        <dbReference type="ARBA" id="ARBA00022723"/>
    </source>
</evidence>
<evidence type="ECO:0000256" key="7">
    <source>
        <dbReference type="ARBA" id="ARBA00022801"/>
    </source>
</evidence>
<sequence length="1615" mass="170385">MNGLSKRTPMLRSAASTCGVTRLRMSGENSESKPLPKTTRDSLTMARTIRLSRSRECALKAPSLPAENPMKRLLLCACLVAANAFAQLKEVDTFLQQPEPPARDFQLTDGRVTGQEPRLGVPTFVWLDRRADAPDLRAAGVTPEQAARRALLTHAHLYGSTPTQLAEVKLLELLDLGRGAIVASFERRFEGRPVFHEKVNVVLSQRLEPVALSGYFAPQQPLTRSWRLAADTALAVAFEGISGTPVSPQHFVAAGVDAAGAQRFTASTLPGHTLSLARAKALWFTGHKGLVPAWYVELDGSRRESASAEMVGTVVSAVDGSVLWRRSLTQNDAYTYRVWADGTTKRPYDGPYGAATTPHPTGMPDGTSPTFTAPSLVTLEHAGLSTNDPWLPSGATTFTGNNVDAYADVAAPDGFGAGDFRASTTAAGTFDVTYDLNAGPGTASQRAAGLAQLFYVVNWLHDWFYDHGFDEAAGNAQDDNFGRGGADGDSIRAEGQDYEGFDNANMSTPTDGAQPRMQMYLFRPEGTQSVAYGANTLDAWNAAFGATAFDVSAQAVVGAPREGCTALTNAAAVVGKIAVLARGTCSFELKARMAQDAGAVGVLILNNQPVNLAMSGDAAVTGVTIGALLISQTDGAALETALGAGNVTVRLLRTAPVHRDGSLDSSVVAHEWGHYLSNRLVPGLGTTQARGMGEGWGDFTALLMTTEEGDRQRPGNAQLEGAYAGAVYDTESPVTATNGYYFGFRRAPYSTSFSKNALTFRHIANGAALPTTHPMAPAAPANAEVHNTGEIWASMLWESYVALLNAQPRLSFSQAQSRMLDYVVAGLSAMPSQPTFTESRDAMLAVAAANDLEDYRLMLRAFAKRGLGTRAVSPPRNGESNSPLTEDFNDGNDLVLASATLDDEVLYCDRDGVLDVGEQGRLRLTIRNTGVGTLAATTATVTTNLTGAMVGSFTFPSVAPLQTATAEATVRLPTLQQPTAFIVTITFADPTLPMPGTRTVNTNFAVNYDDLPASLASDNAEPLPTAWTFASAPTPATDFTWSRTTQGALAHRYFGPNPAQPGDIWLVSPALAVGPTAFGFTFTHRYDFEEDEGTAYDGAVIELTTDDGATWTDIGAQVSPGYNVTLDNEPAGTNPLKGRPAFGAQSPAYPAWTNATVALGTTYAGQTVKVRLRIGADTNTAGAGWEVDDFVFTGITNTPFPSRVGDRRLCINRPPVANAGVDFAVDEGAQATLNSSASTDPDMNMLTATWTQVSGPAVTLVNGNQFTAPPVTADTDLVFSLVVNDGTVDSLAADEVMVTVRNLNAPPVVTVSATQTVDERSSFIVEASAVDPEGDTLSIEWRQVSGPTALLGDTRAWRLQGAAPEVTANAVMVFEATVRDAMNTAKAQVTVNVTQVNRAPTVRLLAATPVDADAVVNVEALANDADGDMVTITWRQVSGPSVTWDSVEPSRIEFRAPAAGSRVVLEATASDGLASSVGTATIDVRATTSTAPRAVVTAGVTVESGGTVQLSAAGSSGAGTLQYQWEQVGLGSRLTFDSTSAQTVTVTAPVVTTRERLNVQLRVRDASGQVASAVTFVLVEPKAASGCGCVATTGFDPLLGLVALVLLRRRRRVQR</sequence>
<dbReference type="InterPro" id="IPR027268">
    <property type="entry name" value="Peptidase_M4/M1_CTD_sf"/>
</dbReference>
<evidence type="ECO:0000256" key="3">
    <source>
        <dbReference type="ARBA" id="ARBA00006006"/>
    </source>
</evidence>
<proteinExistence type="inferred from homology"/>
<evidence type="ECO:0000313" key="14">
    <source>
        <dbReference type="Proteomes" id="UP000249061"/>
    </source>
</evidence>
<dbReference type="NCBIfam" id="NF038112">
    <property type="entry name" value="myxo_dep_M36"/>
    <property type="match status" value="1"/>
</dbReference>
<keyword evidence="8" id="KW-0862">Zinc</keyword>
<dbReference type="Proteomes" id="UP000249061">
    <property type="component" value="Unassembled WGS sequence"/>
</dbReference>
<dbReference type="Pfam" id="PF02128">
    <property type="entry name" value="Peptidase_M36"/>
    <property type="match status" value="1"/>
</dbReference>
<feature type="region of interest" description="Disordered" evidence="11">
    <location>
        <begin position="21"/>
        <end position="43"/>
    </location>
</feature>
<evidence type="ECO:0000256" key="10">
    <source>
        <dbReference type="ARBA" id="ARBA00023145"/>
    </source>
</evidence>
<comment type="cofactor">
    <cofactor evidence="1">
        <name>Zn(2+)</name>
        <dbReference type="ChEBI" id="CHEBI:29105"/>
    </cofactor>
</comment>
<dbReference type="InterPro" id="IPR013783">
    <property type="entry name" value="Ig-like_fold"/>
</dbReference>
<dbReference type="NCBIfam" id="TIGR03382">
    <property type="entry name" value="GC_trans_RRR"/>
    <property type="match status" value="1"/>
</dbReference>
<evidence type="ECO:0000256" key="9">
    <source>
        <dbReference type="ARBA" id="ARBA00023049"/>
    </source>
</evidence>
<evidence type="ECO:0000256" key="4">
    <source>
        <dbReference type="ARBA" id="ARBA00022525"/>
    </source>
</evidence>
<accession>A0A2W5SSW4</accession>
<dbReference type="Gene3D" id="3.50.30.30">
    <property type="match status" value="1"/>
</dbReference>
<evidence type="ECO:0000256" key="2">
    <source>
        <dbReference type="ARBA" id="ARBA00004613"/>
    </source>
</evidence>
<dbReference type="SUPFAM" id="SSF55486">
    <property type="entry name" value="Metalloproteases ('zincins'), catalytic domain"/>
    <property type="match status" value="1"/>
</dbReference>
<dbReference type="InterPro" id="IPR050371">
    <property type="entry name" value="Fungal_virulence_M36"/>
</dbReference>
<dbReference type="InterPro" id="IPR046450">
    <property type="entry name" value="PA_dom_sf"/>
</dbReference>
<evidence type="ECO:0000256" key="11">
    <source>
        <dbReference type="SAM" id="MobiDB-lite"/>
    </source>
</evidence>
<dbReference type="Gene3D" id="2.60.120.260">
    <property type="entry name" value="Galactose-binding domain-like"/>
    <property type="match status" value="1"/>
</dbReference>
<comment type="caution">
    <text evidence="13">The sequence shown here is derived from an EMBL/GenBank/DDBJ whole genome shotgun (WGS) entry which is preliminary data.</text>
</comment>
<dbReference type="CDD" id="cd04818">
    <property type="entry name" value="PA_subtilisin_1"/>
    <property type="match status" value="1"/>
</dbReference>
<dbReference type="InterPro" id="IPR001842">
    <property type="entry name" value="Peptidase_M36"/>
</dbReference>
<dbReference type="Pfam" id="PF17963">
    <property type="entry name" value="Big_9"/>
    <property type="match status" value="1"/>
</dbReference>
<evidence type="ECO:0000256" key="1">
    <source>
        <dbReference type="ARBA" id="ARBA00001947"/>
    </source>
</evidence>
<evidence type="ECO:0000256" key="5">
    <source>
        <dbReference type="ARBA" id="ARBA00022670"/>
    </source>
</evidence>
<dbReference type="Gene3D" id="3.10.170.10">
    <property type="match status" value="1"/>
</dbReference>
<evidence type="ECO:0000313" key="13">
    <source>
        <dbReference type="EMBL" id="PZR04777.1"/>
    </source>
</evidence>
<dbReference type="Gene3D" id="2.60.40.10">
    <property type="entry name" value="Immunoglobulins"/>
    <property type="match status" value="4"/>
</dbReference>
<dbReference type="GO" id="GO:0005615">
    <property type="term" value="C:extracellular space"/>
    <property type="evidence" value="ECO:0007669"/>
    <property type="project" value="InterPro"/>
</dbReference>
<dbReference type="GO" id="GO:0008270">
    <property type="term" value="F:zinc ion binding"/>
    <property type="evidence" value="ECO:0007669"/>
    <property type="project" value="InterPro"/>
</dbReference>
<evidence type="ECO:0000256" key="8">
    <source>
        <dbReference type="ARBA" id="ARBA00022833"/>
    </source>
</evidence>
<comment type="similarity">
    <text evidence="3">Belongs to the peptidase M36 family.</text>
</comment>
<dbReference type="Gene3D" id="1.10.390.10">
    <property type="entry name" value="Neutral Protease Domain 2"/>
    <property type="match status" value="1"/>
</dbReference>
<dbReference type="Pfam" id="PF02225">
    <property type="entry name" value="PA"/>
    <property type="match status" value="1"/>
</dbReference>
<comment type="subcellular location">
    <subcellularLocation>
        <location evidence="2">Secreted</location>
    </subcellularLocation>
</comment>
<dbReference type="PANTHER" id="PTHR33478">
    <property type="entry name" value="EXTRACELLULAR METALLOPROTEINASE MEP"/>
    <property type="match status" value="1"/>
</dbReference>